<evidence type="ECO:0000313" key="3">
    <source>
        <dbReference type="Proteomes" id="UP000195305"/>
    </source>
</evidence>
<evidence type="ECO:0000313" key="2">
    <source>
        <dbReference type="EMBL" id="OUQ33414.1"/>
    </source>
</evidence>
<dbReference type="AlphaFoldDB" id="A0A1Y4SU21"/>
<dbReference type="Proteomes" id="UP000195305">
    <property type="component" value="Unassembled WGS sequence"/>
</dbReference>
<proteinExistence type="predicted"/>
<protein>
    <submittedName>
        <fullName evidence="2">NAD(P)-dependent oxidoreductase</fullName>
    </submittedName>
</protein>
<gene>
    <name evidence="2" type="ORF">B5E75_10490</name>
</gene>
<reference evidence="2 3" key="1">
    <citation type="journal article" date="2018" name="BMC Genomics">
        <title>Whole genome sequencing and function prediction of 133 gut anaerobes isolated from chicken caecum in pure cultures.</title>
        <authorList>
            <person name="Medvecky M."/>
            <person name="Cejkova D."/>
            <person name="Polansky O."/>
            <person name="Karasova D."/>
            <person name="Kubasova T."/>
            <person name="Cizek A."/>
            <person name="Rychlik I."/>
        </authorList>
    </citation>
    <scope>NUCLEOTIDE SEQUENCE [LARGE SCALE GENOMIC DNA]</scope>
    <source>
        <strain evidence="2 3">An13</strain>
    </source>
</reference>
<dbReference type="SUPFAM" id="SSF51735">
    <property type="entry name" value="NAD(P)-binding Rossmann-fold domains"/>
    <property type="match status" value="1"/>
</dbReference>
<dbReference type="OrthoDB" id="9783105at2"/>
<dbReference type="InterPro" id="IPR036291">
    <property type="entry name" value="NAD(P)-bd_dom_sf"/>
</dbReference>
<dbReference type="PANTHER" id="PTHR43054">
    <property type="match status" value="1"/>
</dbReference>
<dbReference type="PANTHER" id="PTHR43054:SF1">
    <property type="entry name" value="SCYLLO-INOSITOL 2-DEHYDROGENASE (NADP(+)) IOLU"/>
    <property type="match status" value="1"/>
</dbReference>
<name>A0A1Y4SU21_9FIRM</name>
<dbReference type="EMBL" id="NFLJ01000031">
    <property type="protein sequence ID" value="OUQ33414.1"/>
    <property type="molecule type" value="Genomic_DNA"/>
</dbReference>
<dbReference type="Gene3D" id="3.40.50.720">
    <property type="entry name" value="NAD(P)-binding Rossmann-like Domain"/>
    <property type="match status" value="1"/>
</dbReference>
<keyword evidence="3" id="KW-1185">Reference proteome</keyword>
<organism evidence="2 3">
    <name type="scientific">Massilimicrobiota timonensis</name>
    <dbReference type="NCBI Taxonomy" id="1776392"/>
    <lineage>
        <taxon>Bacteria</taxon>
        <taxon>Bacillati</taxon>
        <taxon>Bacillota</taxon>
        <taxon>Erysipelotrichia</taxon>
        <taxon>Erysipelotrichales</taxon>
        <taxon>Erysipelotrichaceae</taxon>
        <taxon>Massilimicrobiota</taxon>
    </lineage>
</organism>
<dbReference type="Pfam" id="PF01408">
    <property type="entry name" value="GFO_IDH_MocA"/>
    <property type="match status" value="1"/>
</dbReference>
<dbReference type="SUPFAM" id="SSF55347">
    <property type="entry name" value="Glyceraldehyde-3-phosphate dehydrogenase-like, C-terminal domain"/>
    <property type="match status" value="1"/>
</dbReference>
<feature type="domain" description="Gfo/Idh/MocA-like oxidoreductase N-terminal" evidence="1">
    <location>
        <begin position="2"/>
        <end position="117"/>
    </location>
</feature>
<dbReference type="RefSeq" id="WP_087359012.1">
    <property type="nucleotide sequence ID" value="NZ_NFLJ01000031.1"/>
</dbReference>
<sequence length="327" mass="37473">MKLGILGTGMIVKDLMTTYQKLHIEKTYLLGTLETKKETEQLCQKYHLDQTFYDYDELLKSDVDTIYIALPNHLHYSFAKKAITHQKHVIIEKPICANTQELQDLITLSQQYHVIVLEAMNIHYLPAYQSLQKTLSKIGQIKILNFNYSQYSSRYNAFKQGQILPAFDYHKAGGALMDLNVYNLHAIIGLFGKPVDNHYYANIEKGIDTSGIMVLEYPHFQAISIGAKDCKAPITSTIQGDLGAIVMNTPINQLTEYTLIDNNGLSTKYEFSKDEHRLYYEFQAFQRIIDEKDFDKAQNMLKLSLDVASVMEKGRKQEGVVFDSDQQ</sequence>
<dbReference type="Gene3D" id="3.30.360.10">
    <property type="entry name" value="Dihydrodipicolinate Reductase, domain 2"/>
    <property type="match status" value="1"/>
</dbReference>
<evidence type="ECO:0000259" key="1">
    <source>
        <dbReference type="Pfam" id="PF01408"/>
    </source>
</evidence>
<comment type="caution">
    <text evidence="2">The sequence shown here is derived from an EMBL/GenBank/DDBJ whole genome shotgun (WGS) entry which is preliminary data.</text>
</comment>
<accession>A0A1Y4SU21</accession>
<dbReference type="GO" id="GO:0000166">
    <property type="term" value="F:nucleotide binding"/>
    <property type="evidence" value="ECO:0007669"/>
    <property type="project" value="InterPro"/>
</dbReference>
<dbReference type="InterPro" id="IPR000683">
    <property type="entry name" value="Gfo/Idh/MocA-like_OxRdtase_N"/>
</dbReference>